<dbReference type="PANTHER" id="PTHR42850">
    <property type="entry name" value="METALLOPHOSPHOESTERASE"/>
    <property type="match status" value="1"/>
</dbReference>
<dbReference type="GO" id="GO:0008803">
    <property type="term" value="F:bis(5'-nucleosyl)-tetraphosphatase (symmetrical) activity"/>
    <property type="evidence" value="ECO:0007669"/>
    <property type="project" value="TreeGrafter"/>
</dbReference>
<organism evidence="2 3">
    <name type="scientific">Candidatus Fimisoma avicola</name>
    <dbReference type="NCBI Taxonomy" id="2840826"/>
    <lineage>
        <taxon>Bacteria</taxon>
        <taxon>Bacillati</taxon>
        <taxon>Bacillota</taxon>
        <taxon>Clostridia</taxon>
        <taxon>Eubacteriales</taxon>
        <taxon>Candidatus Fimisoma</taxon>
    </lineage>
</organism>
<reference evidence="2" key="2">
    <citation type="journal article" date="2021" name="PeerJ">
        <title>Extensive microbial diversity within the chicken gut microbiome revealed by metagenomics and culture.</title>
        <authorList>
            <person name="Gilroy R."/>
            <person name="Ravi A."/>
            <person name="Getino M."/>
            <person name="Pursley I."/>
            <person name="Horton D.L."/>
            <person name="Alikhan N.F."/>
            <person name="Baker D."/>
            <person name="Gharbi K."/>
            <person name="Hall N."/>
            <person name="Watson M."/>
            <person name="Adriaenssens E.M."/>
            <person name="Foster-Nyarko E."/>
            <person name="Jarju S."/>
            <person name="Secka A."/>
            <person name="Antonio M."/>
            <person name="Oren A."/>
            <person name="Chaudhuri R.R."/>
            <person name="La Ragione R."/>
            <person name="Hildebrand F."/>
            <person name="Pallen M.J."/>
        </authorList>
    </citation>
    <scope>NUCLEOTIDE SEQUENCE</scope>
    <source>
        <strain evidence="2">11300</strain>
    </source>
</reference>
<dbReference type="GO" id="GO:0110154">
    <property type="term" value="P:RNA decapping"/>
    <property type="evidence" value="ECO:0007669"/>
    <property type="project" value="TreeGrafter"/>
</dbReference>
<evidence type="ECO:0000313" key="3">
    <source>
        <dbReference type="Proteomes" id="UP000824091"/>
    </source>
</evidence>
<dbReference type="SUPFAM" id="SSF56300">
    <property type="entry name" value="Metallo-dependent phosphatases"/>
    <property type="match status" value="1"/>
</dbReference>
<dbReference type="PANTHER" id="PTHR42850:SF4">
    <property type="entry name" value="ZINC-DEPENDENT ENDOPOLYPHOSPHATASE"/>
    <property type="match status" value="1"/>
</dbReference>
<dbReference type="InterPro" id="IPR004843">
    <property type="entry name" value="Calcineurin-like_PHP"/>
</dbReference>
<feature type="domain" description="Calcineurin-like phosphoesterase" evidence="1">
    <location>
        <begin position="1"/>
        <end position="199"/>
    </location>
</feature>
<dbReference type="InterPro" id="IPR050126">
    <property type="entry name" value="Ap4A_hydrolase"/>
</dbReference>
<protein>
    <submittedName>
        <fullName evidence="2">Metallophosphoesterase</fullName>
    </submittedName>
</protein>
<dbReference type="Gene3D" id="3.60.21.10">
    <property type="match status" value="1"/>
</dbReference>
<dbReference type="GO" id="GO:0005737">
    <property type="term" value="C:cytoplasm"/>
    <property type="evidence" value="ECO:0007669"/>
    <property type="project" value="TreeGrafter"/>
</dbReference>
<proteinExistence type="predicted"/>
<dbReference type="Pfam" id="PF00149">
    <property type="entry name" value="Metallophos"/>
    <property type="match status" value="1"/>
</dbReference>
<dbReference type="GO" id="GO:0016791">
    <property type="term" value="F:phosphatase activity"/>
    <property type="evidence" value="ECO:0007669"/>
    <property type="project" value="TreeGrafter"/>
</dbReference>
<evidence type="ECO:0000313" key="2">
    <source>
        <dbReference type="EMBL" id="HIU27708.1"/>
    </source>
</evidence>
<comment type="caution">
    <text evidence="2">The sequence shown here is derived from an EMBL/GenBank/DDBJ whole genome shotgun (WGS) entry which is preliminary data.</text>
</comment>
<dbReference type="InterPro" id="IPR029052">
    <property type="entry name" value="Metallo-depent_PP-like"/>
</dbReference>
<accession>A0A9D1I5S2</accession>
<dbReference type="EMBL" id="DVMO01000074">
    <property type="protein sequence ID" value="HIU27708.1"/>
    <property type="molecule type" value="Genomic_DNA"/>
</dbReference>
<name>A0A9D1I5S2_9FIRM</name>
<dbReference type="AlphaFoldDB" id="A0A9D1I5S2"/>
<reference evidence="2" key="1">
    <citation type="submission" date="2020-10" db="EMBL/GenBank/DDBJ databases">
        <authorList>
            <person name="Gilroy R."/>
        </authorList>
    </citation>
    <scope>NUCLEOTIDE SEQUENCE</scope>
    <source>
        <strain evidence="2">11300</strain>
    </source>
</reference>
<gene>
    <name evidence="2" type="ORF">IAD16_04965</name>
</gene>
<sequence length="238" mass="26884">MSVYVISDLHGLELAQLKKLLQKAGFGPDDWLYILGDVVDRNGDGGVEVLCWLLEQPNAQLILGNHEAMLLSCAFVFDHITNESIQEITAEKIELLNNYIQNGGDVTLKTMRQLHRESPQTVQDILDYLREAPLYEAITAGGRDFLLVHSGIDNFDKRKKMSQYSADDFLWTSPELETEYFDDIITVFGHTPTIFFGEEYDGKIIKTGTWIDIDVGAGFGQKAALLRLDDLKEFYAVD</sequence>
<dbReference type="Proteomes" id="UP000824091">
    <property type="component" value="Unassembled WGS sequence"/>
</dbReference>
<evidence type="ECO:0000259" key="1">
    <source>
        <dbReference type="Pfam" id="PF00149"/>
    </source>
</evidence>